<feature type="compositionally biased region" description="Low complexity" evidence="1">
    <location>
        <begin position="304"/>
        <end position="314"/>
    </location>
</feature>
<name>A0A5B0RS52_PUCGR</name>
<evidence type="ECO:0000313" key="2">
    <source>
        <dbReference type="EMBL" id="KAA1127434.1"/>
    </source>
</evidence>
<organism evidence="2 3">
    <name type="scientific">Puccinia graminis f. sp. tritici</name>
    <dbReference type="NCBI Taxonomy" id="56615"/>
    <lineage>
        <taxon>Eukaryota</taxon>
        <taxon>Fungi</taxon>
        <taxon>Dikarya</taxon>
        <taxon>Basidiomycota</taxon>
        <taxon>Pucciniomycotina</taxon>
        <taxon>Pucciniomycetes</taxon>
        <taxon>Pucciniales</taxon>
        <taxon>Pucciniaceae</taxon>
        <taxon>Puccinia</taxon>
    </lineage>
</organism>
<proteinExistence type="predicted"/>
<accession>A0A5B0RS52</accession>
<gene>
    <name evidence="2" type="ORF">PGTUg99_036613</name>
</gene>
<feature type="compositionally biased region" description="Polar residues" evidence="1">
    <location>
        <begin position="240"/>
        <end position="252"/>
    </location>
</feature>
<sequence>MEYISRELKTISILEGEDPPAKQPAANQPAPPRAPVNTPRKDPAVEELTKTLAGWNVQKGPVISASHVPYRPVQYKRPPQPDFLSNSLIAVQPDLLPGLPAPLFSNQLDLASASLGDSRLDSLTVPLPPPLPQPEAASQSAALLVDLQLDSSIVPPSPPLPQPKTALRPATPAGITQPDPPVVFPPPSPYLKHSVMLPSSTSSPSEVPPPSLAAKLLSKSSSAAGKQSDVKKDLADLTPPKTQQPGNSSDGKLTTPTASTTTTQTSLTPNQTMTHTPPSSHPSPDCAPTNHHPMPSPNLGSLVTPPELTTTPSSLPEFLESMSASSSTSNCNSSAIYPTAQACPDNLDIAAIGSITVVEDPTVSKDPQLWAPSLSQAALENYNDIDNYLKTLEADETEMKKKRKKIKKKKANSTSTPNNPVLFYV</sequence>
<feature type="compositionally biased region" description="Basic residues" evidence="1">
    <location>
        <begin position="402"/>
        <end position="411"/>
    </location>
</feature>
<evidence type="ECO:0000256" key="1">
    <source>
        <dbReference type="SAM" id="MobiDB-lite"/>
    </source>
</evidence>
<feature type="region of interest" description="Disordered" evidence="1">
    <location>
        <begin position="12"/>
        <end position="43"/>
    </location>
</feature>
<reference evidence="2 3" key="1">
    <citation type="submission" date="2019-05" db="EMBL/GenBank/DDBJ databases">
        <title>Emergence of the Ug99 lineage of the wheat stem rust pathogen through somatic hybridization.</title>
        <authorList>
            <person name="Li F."/>
            <person name="Upadhyaya N.M."/>
            <person name="Sperschneider J."/>
            <person name="Matny O."/>
            <person name="Nguyen-Phuc H."/>
            <person name="Mago R."/>
            <person name="Raley C."/>
            <person name="Miller M.E."/>
            <person name="Silverstein K.A.T."/>
            <person name="Henningsen E."/>
            <person name="Hirsch C.D."/>
            <person name="Visser B."/>
            <person name="Pretorius Z.A."/>
            <person name="Steffenson B.J."/>
            <person name="Schwessinger B."/>
            <person name="Dodds P.N."/>
            <person name="Figueroa M."/>
        </authorList>
    </citation>
    <scope>NUCLEOTIDE SEQUENCE [LARGE SCALE GENOMIC DNA]</scope>
    <source>
        <strain evidence="2 3">Ug99</strain>
    </source>
</reference>
<feature type="compositionally biased region" description="Pro residues" evidence="1">
    <location>
        <begin position="178"/>
        <end position="189"/>
    </location>
</feature>
<comment type="caution">
    <text evidence="2">The sequence shown here is derived from an EMBL/GenBank/DDBJ whole genome shotgun (WGS) entry which is preliminary data.</text>
</comment>
<feature type="region of interest" description="Disordered" evidence="1">
    <location>
        <begin position="402"/>
        <end position="425"/>
    </location>
</feature>
<feature type="region of interest" description="Disordered" evidence="1">
    <location>
        <begin position="153"/>
        <end position="314"/>
    </location>
</feature>
<feature type="compositionally biased region" description="Low complexity" evidence="1">
    <location>
        <begin position="253"/>
        <end position="284"/>
    </location>
</feature>
<dbReference type="EMBL" id="VDEP01000169">
    <property type="protein sequence ID" value="KAA1127434.1"/>
    <property type="molecule type" value="Genomic_DNA"/>
</dbReference>
<feature type="compositionally biased region" description="Low complexity" evidence="1">
    <location>
        <begin position="212"/>
        <end position="224"/>
    </location>
</feature>
<dbReference type="Proteomes" id="UP000325313">
    <property type="component" value="Unassembled WGS sequence"/>
</dbReference>
<evidence type="ECO:0000313" key="3">
    <source>
        <dbReference type="Proteomes" id="UP000325313"/>
    </source>
</evidence>
<protein>
    <submittedName>
        <fullName evidence="2">Uncharacterized protein</fullName>
    </submittedName>
</protein>
<dbReference type="AlphaFoldDB" id="A0A5B0RS52"/>